<sequence length="358" mass="41007">MRNVEELIARTDCSLEHSRPFVIYSEVGSKTIQAYFSEDNPSEIEPFSGRGFVFAPYQYDNNALFLNFDNSSSLHLEHTEWSQELTSLSGENRPCTESEMSSYLRLVKDALSLIKVKTVKKVVTSRCSSIALRDFDLNSLFRRLFGLYPDAFCYIWYHPESGLWCGATPELLVQTDGQEFHTMALAGTKPYEQYLPANWSEKEEEEQQLVVDFIVNRLQKVTSVVKLSKTRTHRAGQVVHLRTDISGMLKKNKTTLGSLVRTLHPTSAVCGMPRKLSSNFLEKQEGYDREYYTGFLGPYNQEESMGKLYVNLRCMKLFKDKAHIYVGGGITEQSDPQSEWEETENKKRTMLEVLSAML</sequence>
<dbReference type="SUPFAM" id="SSF56322">
    <property type="entry name" value="ADC synthase"/>
    <property type="match status" value="1"/>
</dbReference>
<reference evidence="7 8" key="1">
    <citation type="submission" date="2016-11" db="EMBL/GenBank/DDBJ databases">
        <title>Trade-off between light-utilization and light-protection in marine flavobacteria.</title>
        <authorList>
            <person name="Kumagai Y."/>
        </authorList>
    </citation>
    <scope>NUCLEOTIDE SEQUENCE [LARGE SCALE GENOMIC DNA]</scope>
    <source>
        <strain evidence="7 8">NBRC 107741</strain>
    </source>
</reference>
<organism evidence="7 8">
    <name type="scientific">Aureitalea marina</name>
    <dbReference type="NCBI Taxonomy" id="930804"/>
    <lineage>
        <taxon>Bacteria</taxon>
        <taxon>Pseudomonadati</taxon>
        <taxon>Bacteroidota</taxon>
        <taxon>Flavobacteriia</taxon>
        <taxon>Flavobacteriales</taxon>
        <taxon>Flavobacteriaceae</taxon>
        <taxon>Aureitalea</taxon>
    </lineage>
</organism>
<proteinExistence type="inferred from homology"/>
<dbReference type="EC" id="5.4.4.2" evidence="3"/>
<comment type="similarity">
    <text evidence="2">Belongs to the isochorismate synthase family.</text>
</comment>
<evidence type="ECO:0000256" key="2">
    <source>
        <dbReference type="ARBA" id="ARBA00005297"/>
    </source>
</evidence>
<dbReference type="EMBL" id="MQUB01000001">
    <property type="protein sequence ID" value="PQB04202.1"/>
    <property type="molecule type" value="Genomic_DNA"/>
</dbReference>
<dbReference type="InterPro" id="IPR005801">
    <property type="entry name" value="ADC_synthase"/>
</dbReference>
<evidence type="ECO:0000256" key="3">
    <source>
        <dbReference type="ARBA" id="ARBA00012824"/>
    </source>
</evidence>
<dbReference type="Pfam" id="PF00425">
    <property type="entry name" value="Chorismate_bind"/>
    <property type="match status" value="1"/>
</dbReference>
<dbReference type="OrthoDB" id="9806579at2"/>
<evidence type="ECO:0000256" key="5">
    <source>
        <dbReference type="ARBA" id="ARBA00041564"/>
    </source>
</evidence>
<evidence type="ECO:0000313" key="7">
    <source>
        <dbReference type="EMBL" id="PQB04202.1"/>
    </source>
</evidence>
<evidence type="ECO:0000313" key="8">
    <source>
        <dbReference type="Proteomes" id="UP000239800"/>
    </source>
</evidence>
<dbReference type="Proteomes" id="UP000239800">
    <property type="component" value="Unassembled WGS sequence"/>
</dbReference>
<dbReference type="PANTHER" id="PTHR42839:SF2">
    <property type="entry name" value="ISOCHORISMATE SYNTHASE ENTC"/>
    <property type="match status" value="1"/>
</dbReference>
<gene>
    <name evidence="7" type="ORF">BST85_04255</name>
</gene>
<protein>
    <recommendedName>
        <fullName evidence="3">isochorismate synthase</fullName>
        <ecNumber evidence="3">5.4.4.2</ecNumber>
    </recommendedName>
    <alternativeName>
        <fullName evidence="5">Isochorismate mutase</fullName>
    </alternativeName>
</protein>
<name>A0A2S7KNK6_9FLAO</name>
<dbReference type="InterPro" id="IPR004561">
    <property type="entry name" value="IsoChor_synthase"/>
</dbReference>
<dbReference type="NCBIfam" id="TIGR00543">
    <property type="entry name" value="isochor_syn"/>
    <property type="match status" value="1"/>
</dbReference>
<dbReference type="GO" id="GO:0008909">
    <property type="term" value="F:isochorismate synthase activity"/>
    <property type="evidence" value="ECO:0007669"/>
    <property type="project" value="UniProtKB-EC"/>
</dbReference>
<evidence type="ECO:0000259" key="6">
    <source>
        <dbReference type="Pfam" id="PF00425"/>
    </source>
</evidence>
<evidence type="ECO:0000256" key="4">
    <source>
        <dbReference type="ARBA" id="ARBA00023235"/>
    </source>
</evidence>
<comment type="caution">
    <text evidence="7">The sequence shown here is derived from an EMBL/GenBank/DDBJ whole genome shotgun (WGS) entry which is preliminary data.</text>
</comment>
<dbReference type="InterPro" id="IPR015890">
    <property type="entry name" value="Chorismate_C"/>
</dbReference>
<feature type="domain" description="Chorismate-utilising enzyme C-terminal" evidence="6">
    <location>
        <begin position="102"/>
        <end position="346"/>
    </location>
</feature>
<dbReference type="AlphaFoldDB" id="A0A2S7KNK6"/>
<comment type="catalytic activity">
    <reaction evidence="1">
        <text>chorismate = isochorismate</text>
        <dbReference type="Rhea" id="RHEA:18985"/>
        <dbReference type="ChEBI" id="CHEBI:29748"/>
        <dbReference type="ChEBI" id="CHEBI:29780"/>
        <dbReference type="EC" id="5.4.4.2"/>
    </reaction>
</comment>
<keyword evidence="8" id="KW-1185">Reference proteome</keyword>
<dbReference type="Gene3D" id="3.60.120.10">
    <property type="entry name" value="Anthranilate synthase"/>
    <property type="match status" value="1"/>
</dbReference>
<accession>A0A2S7KNK6</accession>
<keyword evidence="4" id="KW-0413">Isomerase</keyword>
<dbReference type="RefSeq" id="WP_104812127.1">
    <property type="nucleotide sequence ID" value="NZ_MQUB01000001.1"/>
</dbReference>
<dbReference type="PANTHER" id="PTHR42839">
    <property type="entry name" value="ISOCHORISMATE SYNTHASE ENTC"/>
    <property type="match status" value="1"/>
</dbReference>
<evidence type="ECO:0000256" key="1">
    <source>
        <dbReference type="ARBA" id="ARBA00000799"/>
    </source>
</evidence>